<evidence type="ECO:0000256" key="1">
    <source>
        <dbReference type="ARBA" id="ARBA00022801"/>
    </source>
</evidence>
<dbReference type="PANTHER" id="PTHR31377">
    <property type="entry name" value="AGMATINE DEIMINASE-RELATED"/>
    <property type="match status" value="1"/>
</dbReference>
<dbReference type="RefSeq" id="WP_382167407.1">
    <property type="nucleotide sequence ID" value="NZ_JBHTBR010000005.1"/>
</dbReference>
<dbReference type="SUPFAM" id="SSF55909">
    <property type="entry name" value="Pentein"/>
    <property type="match status" value="1"/>
</dbReference>
<organism evidence="2 3">
    <name type="scientific">Hirschia litorea</name>
    <dbReference type="NCBI Taxonomy" id="1199156"/>
    <lineage>
        <taxon>Bacteria</taxon>
        <taxon>Pseudomonadati</taxon>
        <taxon>Pseudomonadota</taxon>
        <taxon>Alphaproteobacteria</taxon>
        <taxon>Hyphomonadales</taxon>
        <taxon>Hyphomonadaceae</taxon>
        <taxon>Hirschia</taxon>
    </lineage>
</organism>
<comment type="caution">
    <text evidence="2">The sequence shown here is derived from an EMBL/GenBank/DDBJ whole genome shotgun (WGS) entry which is preliminary data.</text>
</comment>
<accession>A0ABW2ILY7</accession>
<dbReference type="InterPro" id="IPR007466">
    <property type="entry name" value="Peptidyl-Arg-deiminase_porph"/>
</dbReference>
<dbReference type="Gene3D" id="3.75.10.10">
    <property type="entry name" value="L-arginine/glycine Amidinotransferase, Chain A"/>
    <property type="match status" value="1"/>
</dbReference>
<gene>
    <name evidence="2" type="ORF">ACFQS8_11120</name>
</gene>
<dbReference type="Pfam" id="PF04371">
    <property type="entry name" value="PAD_porph"/>
    <property type="match status" value="1"/>
</dbReference>
<sequence length="344" mass="37662">MTTANNKNLVPPAEWEPHAAVWTAWPTGDDLWAPEAKFARLEVEGLIRSLSEDCNDRKGDKVKLLVKNEEARDNAYAALGDLAEIILQPYGDIWLRDIGPIFLSNELAASFRVNGWGGKYIYEHDDKVSRAVAWLADARSEQHEFILEGGAIDGDGNGTFLTTRECLLNPNRNPDWKSEVDAETALEKTLGARKVIWLDGGLMNDHTDGHVDNVARFVGPSHVVCQAPTGDDDPNADVLNAIYDVLVHSTDADGNKLKVTQIPSPGKYLNDEGDIVPASHMNFLIGNASVVMPTYGELSEEAAEEAVSILQDVFKDRQVIGQPSNYILTGGGSFHCITQQQPAE</sequence>
<name>A0ABW2ILY7_9PROT</name>
<protein>
    <submittedName>
        <fullName evidence="2">Agmatine deiminase family protein</fullName>
    </submittedName>
</protein>
<evidence type="ECO:0000313" key="2">
    <source>
        <dbReference type="EMBL" id="MFC7292169.1"/>
    </source>
</evidence>
<keyword evidence="3" id="KW-1185">Reference proteome</keyword>
<reference evidence="3" key="1">
    <citation type="journal article" date="2019" name="Int. J. Syst. Evol. Microbiol.">
        <title>The Global Catalogue of Microorganisms (GCM) 10K type strain sequencing project: providing services to taxonomists for standard genome sequencing and annotation.</title>
        <authorList>
            <consortium name="The Broad Institute Genomics Platform"/>
            <consortium name="The Broad Institute Genome Sequencing Center for Infectious Disease"/>
            <person name="Wu L."/>
            <person name="Ma J."/>
        </authorList>
    </citation>
    <scope>NUCLEOTIDE SEQUENCE [LARGE SCALE GENOMIC DNA]</scope>
    <source>
        <strain evidence="3">CCUG 51308</strain>
    </source>
</reference>
<keyword evidence="1" id="KW-0378">Hydrolase</keyword>
<dbReference type="Proteomes" id="UP001596492">
    <property type="component" value="Unassembled WGS sequence"/>
</dbReference>
<dbReference type="PANTHER" id="PTHR31377:SF0">
    <property type="entry name" value="AGMATINE DEIMINASE-RELATED"/>
    <property type="match status" value="1"/>
</dbReference>
<evidence type="ECO:0000313" key="3">
    <source>
        <dbReference type="Proteomes" id="UP001596492"/>
    </source>
</evidence>
<dbReference type="EMBL" id="JBHTBR010000005">
    <property type="protein sequence ID" value="MFC7292169.1"/>
    <property type="molecule type" value="Genomic_DNA"/>
</dbReference>
<proteinExistence type="predicted"/>